<evidence type="ECO:0008006" key="4">
    <source>
        <dbReference type="Google" id="ProtNLM"/>
    </source>
</evidence>
<accession>A0A418XA49</accession>
<evidence type="ECO:0000256" key="1">
    <source>
        <dbReference type="SAM" id="Phobius"/>
    </source>
</evidence>
<evidence type="ECO:0000313" key="3">
    <source>
        <dbReference type="Proteomes" id="UP000284021"/>
    </source>
</evidence>
<feature type="transmembrane region" description="Helical" evidence="1">
    <location>
        <begin position="24"/>
        <end position="45"/>
    </location>
</feature>
<dbReference type="RefSeq" id="WP_119957023.1">
    <property type="nucleotide sequence ID" value="NZ_QYUR01000008.1"/>
</dbReference>
<name>A0A418XA49_9PSED</name>
<dbReference type="AlphaFoldDB" id="A0A418XA49"/>
<gene>
    <name evidence="2" type="ORF">D3879_25980</name>
</gene>
<keyword evidence="1" id="KW-0472">Membrane</keyword>
<dbReference type="Proteomes" id="UP000284021">
    <property type="component" value="Unassembled WGS sequence"/>
</dbReference>
<feature type="transmembrane region" description="Helical" evidence="1">
    <location>
        <begin position="178"/>
        <end position="198"/>
    </location>
</feature>
<dbReference type="OrthoDB" id="6890349at2"/>
<dbReference type="EMBL" id="QYUR01000008">
    <property type="protein sequence ID" value="RJG09238.1"/>
    <property type="molecule type" value="Genomic_DNA"/>
</dbReference>
<reference evidence="2 3" key="1">
    <citation type="submission" date="2018-09" db="EMBL/GenBank/DDBJ databases">
        <authorList>
            <person name="Zhu H."/>
        </authorList>
    </citation>
    <scope>NUCLEOTIDE SEQUENCE [LARGE SCALE GENOMIC DNA]</scope>
    <source>
        <strain evidence="2 3">K1S02-6</strain>
    </source>
</reference>
<organism evidence="2 3">
    <name type="scientific">Pseudomonas cavernicola</name>
    <dbReference type="NCBI Taxonomy" id="2320866"/>
    <lineage>
        <taxon>Bacteria</taxon>
        <taxon>Pseudomonadati</taxon>
        <taxon>Pseudomonadota</taxon>
        <taxon>Gammaproteobacteria</taxon>
        <taxon>Pseudomonadales</taxon>
        <taxon>Pseudomonadaceae</taxon>
        <taxon>Pseudomonas</taxon>
    </lineage>
</organism>
<feature type="transmembrane region" description="Helical" evidence="1">
    <location>
        <begin position="106"/>
        <end position="127"/>
    </location>
</feature>
<keyword evidence="1" id="KW-0812">Transmembrane</keyword>
<protein>
    <recommendedName>
        <fullName evidence="4">DUF2214 domain-containing protein</fullName>
    </recommendedName>
</protein>
<keyword evidence="1" id="KW-1133">Transmembrane helix</keyword>
<feature type="transmembrane region" description="Helical" evidence="1">
    <location>
        <begin position="139"/>
        <end position="158"/>
    </location>
</feature>
<proteinExistence type="predicted"/>
<keyword evidence="3" id="KW-1185">Reference proteome</keyword>
<evidence type="ECO:0000313" key="2">
    <source>
        <dbReference type="EMBL" id="RJG09238.1"/>
    </source>
</evidence>
<comment type="caution">
    <text evidence="2">The sequence shown here is derived from an EMBL/GenBank/DDBJ whole genome shotgun (WGS) entry which is preliminary data.</text>
</comment>
<sequence length="222" mass="23960">MELNIIASLLGQKATVEFLRLGVVYFHLIACCVAIGLVLTSDIAMVKQLLKGDASGQHDDAHMESLQKTVVLALVALWITGIAIVGIDYAGKGMEYFLNPKLQAKIGIVVLLTFNGALLHSAVLPALKKAGSLLKLSFSLRMLALFSGALSGVSWFYAAMLGVGRPLAWKYSLVELLAAYPVLIVGGFLMMVLLTTWARNRDTAERMDQGAWAVRNPALAAW</sequence>
<feature type="transmembrane region" description="Helical" evidence="1">
    <location>
        <begin position="66"/>
        <end position="86"/>
    </location>
</feature>